<organism evidence="8 9">
    <name type="scientific">Synergistes jonesii</name>
    <dbReference type="NCBI Taxonomy" id="2754"/>
    <lineage>
        <taxon>Bacteria</taxon>
        <taxon>Thermotogati</taxon>
        <taxon>Synergistota</taxon>
        <taxon>Synergistia</taxon>
        <taxon>Synergistales</taxon>
        <taxon>Synergistaceae</taxon>
        <taxon>Synergistes</taxon>
    </lineage>
</organism>
<evidence type="ECO:0000313" key="9">
    <source>
        <dbReference type="Proteomes" id="UP000027665"/>
    </source>
</evidence>
<evidence type="ECO:0000313" key="8">
    <source>
        <dbReference type="EMBL" id="KEJ92644.1"/>
    </source>
</evidence>
<reference evidence="8 9" key="1">
    <citation type="submission" date="2014-04" db="EMBL/GenBank/DDBJ databases">
        <title>Draft Genome Sequence of Synergistes jonesii.</title>
        <authorList>
            <person name="Coil D.A."/>
            <person name="Eisen J.A."/>
            <person name="Holland-Moritz H.E."/>
        </authorList>
    </citation>
    <scope>NUCLEOTIDE SEQUENCE [LARGE SCALE GENOMIC DNA]</scope>
    <source>
        <strain evidence="8 9">78-1</strain>
    </source>
</reference>
<dbReference type="InterPro" id="IPR020615">
    <property type="entry name" value="Thiolase_acyl_enz_int_AS"/>
</dbReference>
<dbReference type="Proteomes" id="UP000027665">
    <property type="component" value="Unassembled WGS sequence"/>
</dbReference>
<dbReference type="PROSITE" id="PS00099">
    <property type="entry name" value="THIOLASE_3"/>
    <property type="match status" value="1"/>
</dbReference>
<evidence type="ECO:0000259" key="7">
    <source>
        <dbReference type="Pfam" id="PF02803"/>
    </source>
</evidence>
<dbReference type="Gene3D" id="3.40.47.10">
    <property type="match status" value="2"/>
</dbReference>
<dbReference type="GO" id="GO:0003988">
    <property type="term" value="F:acetyl-CoA C-acyltransferase activity"/>
    <property type="evidence" value="ECO:0007669"/>
    <property type="project" value="UniProtKB-ARBA"/>
</dbReference>
<feature type="active site" description="Acyl-thioester intermediate" evidence="4">
    <location>
        <position position="88"/>
    </location>
</feature>
<protein>
    <submittedName>
        <fullName evidence="8">Acetyl-CoA acetyltransferase</fullName>
    </submittedName>
</protein>
<dbReference type="InterPro" id="IPR020616">
    <property type="entry name" value="Thiolase_N"/>
</dbReference>
<evidence type="ECO:0000256" key="4">
    <source>
        <dbReference type="PIRSR" id="PIRSR000429-1"/>
    </source>
</evidence>
<feature type="active site" description="Proton acceptor" evidence="4">
    <location>
        <position position="351"/>
    </location>
</feature>
<dbReference type="EMBL" id="JMKI01000021">
    <property type="protein sequence ID" value="KEJ92644.1"/>
    <property type="molecule type" value="Genomic_DNA"/>
</dbReference>
<evidence type="ECO:0000256" key="1">
    <source>
        <dbReference type="ARBA" id="ARBA00010982"/>
    </source>
</evidence>
<dbReference type="GeneID" id="90983225"/>
<dbReference type="STRING" id="2754.EH55_02480"/>
<sequence>MEKAVILSACRTAGGKFGGQFKNFSATDLGAAALKEAVLRSSAPLESVEEVILGNGWQAGVGANPARNAMYKAGIPVNVPAFTVNIRCGSGLRTVMLAADRIRLGDAKAILAGGMESATNTPYLLPNARWGFRMGKQEALDALHADGFQCPLAGALMGEITEDYVIPEFSITREEQDEFSYYSHKKAAAAIEQRLFKDEIVPVILKDKKKGELTLDTDEIPRRDISLEALAKLPTIFKKDGGTITAGSSSALCDAGSAVFVAGAGWAKANGLKPMAEIMSYAVTATDPQHFPIAPVDAMQKALDRAGMSIKEMELIELNEAFAAQVIACHRKIPFEMERLNIHGGAISLGHPIGASGAKILTTLIYSLIHQDKEVGMASACIGGGQAVAMVVRRIK</sequence>
<dbReference type="InterPro" id="IPR020617">
    <property type="entry name" value="Thiolase_C"/>
</dbReference>
<accession>A0A073IS95</accession>
<dbReference type="PANTHER" id="PTHR18919">
    <property type="entry name" value="ACETYL-COA C-ACYLTRANSFERASE"/>
    <property type="match status" value="1"/>
</dbReference>
<dbReference type="AlphaFoldDB" id="A0A073IS95"/>
<dbReference type="InterPro" id="IPR020613">
    <property type="entry name" value="Thiolase_CS"/>
</dbReference>
<dbReference type="PATRIC" id="fig|2754.20.peg.646"/>
<feature type="active site" description="Proton acceptor" evidence="4">
    <location>
        <position position="381"/>
    </location>
</feature>
<evidence type="ECO:0000256" key="3">
    <source>
        <dbReference type="ARBA" id="ARBA00023315"/>
    </source>
</evidence>
<dbReference type="OrthoDB" id="9764892at2"/>
<dbReference type="Pfam" id="PF02803">
    <property type="entry name" value="Thiolase_C"/>
    <property type="match status" value="1"/>
</dbReference>
<dbReference type="PROSITE" id="PS00098">
    <property type="entry name" value="THIOLASE_1"/>
    <property type="match status" value="1"/>
</dbReference>
<name>A0A073IS95_9BACT</name>
<feature type="domain" description="Thiolase N-terminal" evidence="6">
    <location>
        <begin position="5"/>
        <end position="261"/>
    </location>
</feature>
<dbReference type="RefSeq" id="WP_037975328.1">
    <property type="nucleotide sequence ID" value="NZ_CAMETI010000021.1"/>
</dbReference>
<dbReference type="Pfam" id="PF00108">
    <property type="entry name" value="Thiolase_N"/>
    <property type="match status" value="1"/>
</dbReference>
<evidence type="ECO:0000256" key="5">
    <source>
        <dbReference type="RuleBase" id="RU003557"/>
    </source>
</evidence>
<dbReference type="InterPro" id="IPR016039">
    <property type="entry name" value="Thiolase-like"/>
</dbReference>
<dbReference type="PANTHER" id="PTHR18919:SF107">
    <property type="entry name" value="ACETYL-COA ACETYLTRANSFERASE, CYTOSOLIC"/>
    <property type="match status" value="1"/>
</dbReference>
<dbReference type="SUPFAM" id="SSF53901">
    <property type="entry name" value="Thiolase-like"/>
    <property type="match status" value="2"/>
</dbReference>
<gene>
    <name evidence="8" type="ORF">EH55_02480</name>
</gene>
<comment type="similarity">
    <text evidence="1 5">Belongs to the thiolase-like superfamily. Thiolase family.</text>
</comment>
<dbReference type="PIRSF" id="PIRSF000429">
    <property type="entry name" value="Ac-CoA_Ac_transf"/>
    <property type="match status" value="1"/>
</dbReference>
<dbReference type="NCBIfam" id="TIGR01930">
    <property type="entry name" value="AcCoA-C-Actrans"/>
    <property type="match status" value="1"/>
</dbReference>
<dbReference type="InterPro" id="IPR020610">
    <property type="entry name" value="Thiolase_AS"/>
</dbReference>
<comment type="caution">
    <text evidence="8">The sequence shown here is derived from an EMBL/GenBank/DDBJ whole genome shotgun (WGS) entry which is preliminary data.</text>
</comment>
<dbReference type="eggNOG" id="COG0183">
    <property type="taxonomic scope" value="Bacteria"/>
</dbReference>
<evidence type="ECO:0000256" key="2">
    <source>
        <dbReference type="ARBA" id="ARBA00022679"/>
    </source>
</evidence>
<dbReference type="CDD" id="cd00751">
    <property type="entry name" value="thiolase"/>
    <property type="match status" value="1"/>
</dbReference>
<keyword evidence="9" id="KW-1185">Reference proteome</keyword>
<dbReference type="PROSITE" id="PS00737">
    <property type="entry name" value="THIOLASE_2"/>
    <property type="match status" value="1"/>
</dbReference>
<keyword evidence="2 5" id="KW-0808">Transferase</keyword>
<evidence type="ECO:0000259" key="6">
    <source>
        <dbReference type="Pfam" id="PF00108"/>
    </source>
</evidence>
<feature type="domain" description="Thiolase C-terminal" evidence="7">
    <location>
        <begin position="272"/>
        <end position="393"/>
    </location>
</feature>
<proteinExistence type="inferred from homology"/>
<dbReference type="InterPro" id="IPR002155">
    <property type="entry name" value="Thiolase"/>
</dbReference>
<keyword evidence="3 5" id="KW-0012">Acyltransferase</keyword>